<evidence type="ECO:0000256" key="2">
    <source>
        <dbReference type="ARBA" id="ARBA00022630"/>
    </source>
</evidence>
<evidence type="ECO:0000313" key="12">
    <source>
        <dbReference type="RefSeq" id="XP_013410257.1"/>
    </source>
</evidence>
<dbReference type="FunCoup" id="A0A1S3JIN9">
    <property type="interactions" value="311"/>
</dbReference>
<evidence type="ECO:0000256" key="7">
    <source>
        <dbReference type="ARBA" id="ARBA00023033"/>
    </source>
</evidence>
<dbReference type="GO" id="GO:0071949">
    <property type="term" value="F:FAD binding"/>
    <property type="evidence" value="ECO:0007669"/>
    <property type="project" value="InterPro"/>
</dbReference>
<dbReference type="GO" id="GO:0005741">
    <property type="term" value="C:mitochondrial outer membrane"/>
    <property type="evidence" value="ECO:0007669"/>
    <property type="project" value="TreeGrafter"/>
</dbReference>
<comment type="catalytic activity">
    <reaction evidence="8 9">
        <text>L-kynurenine + NADPH + O2 + H(+) = 3-hydroxy-L-kynurenine + NADP(+) + H2O</text>
        <dbReference type="Rhea" id="RHEA:20545"/>
        <dbReference type="ChEBI" id="CHEBI:15377"/>
        <dbReference type="ChEBI" id="CHEBI:15378"/>
        <dbReference type="ChEBI" id="CHEBI:15379"/>
        <dbReference type="ChEBI" id="CHEBI:57783"/>
        <dbReference type="ChEBI" id="CHEBI:57959"/>
        <dbReference type="ChEBI" id="CHEBI:58125"/>
        <dbReference type="ChEBI" id="CHEBI:58349"/>
        <dbReference type="EC" id="1.14.13.9"/>
    </reaction>
</comment>
<keyword evidence="7 9" id="KW-0503">Monooxygenase</keyword>
<dbReference type="RefSeq" id="XP_013410257.1">
    <property type="nucleotide sequence ID" value="XM_013554803.1"/>
</dbReference>
<dbReference type="InterPro" id="IPR027545">
    <property type="entry name" value="Kynurenine_monooxygenase"/>
</dbReference>
<dbReference type="PRINTS" id="PR00420">
    <property type="entry name" value="RNGMNOXGNASE"/>
</dbReference>
<reference evidence="12" key="1">
    <citation type="submission" date="2025-08" db="UniProtKB">
        <authorList>
            <consortium name="RefSeq"/>
        </authorList>
    </citation>
    <scope>IDENTIFICATION</scope>
    <source>
        <tissue evidence="12">Gonads</tissue>
    </source>
</reference>
<dbReference type="PANTHER" id="PTHR46028">
    <property type="entry name" value="KYNURENINE 3-MONOOXYGENASE"/>
    <property type="match status" value="1"/>
</dbReference>
<dbReference type="STRING" id="7574.A0A1S3JIN9"/>
<dbReference type="GO" id="GO:0070189">
    <property type="term" value="P:kynurenine metabolic process"/>
    <property type="evidence" value="ECO:0007669"/>
    <property type="project" value="TreeGrafter"/>
</dbReference>
<dbReference type="GO" id="GO:0043420">
    <property type="term" value="P:anthranilate metabolic process"/>
    <property type="evidence" value="ECO:0007669"/>
    <property type="project" value="UniProtKB-UniRule"/>
</dbReference>
<dbReference type="GO" id="GO:0004502">
    <property type="term" value="F:kynurenine 3-monooxygenase activity"/>
    <property type="evidence" value="ECO:0007669"/>
    <property type="project" value="UniProtKB-UniRule"/>
</dbReference>
<keyword evidence="9" id="KW-0496">Mitochondrion</keyword>
<dbReference type="KEGG" id="lak:106173625"/>
<dbReference type="InParanoid" id="A0A1S3JIN9"/>
<evidence type="ECO:0000259" key="10">
    <source>
        <dbReference type="Pfam" id="PF01494"/>
    </source>
</evidence>
<comment type="cofactor">
    <cofactor evidence="1 9">
        <name>FAD</name>
        <dbReference type="ChEBI" id="CHEBI:57692"/>
    </cofactor>
</comment>
<evidence type="ECO:0000256" key="9">
    <source>
        <dbReference type="HAMAP-Rule" id="MF_03018"/>
    </source>
</evidence>
<organism evidence="11 12">
    <name type="scientific">Lingula anatina</name>
    <name type="common">Brachiopod</name>
    <name type="synonym">Lingula unguis</name>
    <dbReference type="NCBI Taxonomy" id="7574"/>
    <lineage>
        <taxon>Eukaryota</taxon>
        <taxon>Metazoa</taxon>
        <taxon>Spiralia</taxon>
        <taxon>Lophotrochozoa</taxon>
        <taxon>Brachiopoda</taxon>
        <taxon>Linguliformea</taxon>
        <taxon>Lingulata</taxon>
        <taxon>Lingulida</taxon>
        <taxon>Linguloidea</taxon>
        <taxon>Lingulidae</taxon>
        <taxon>Lingula</taxon>
    </lineage>
</organism>
<keyword evidence="6 9" id="KW-0560">Oxidoreductase</keyword>
<dbReference type="OMA" id="REFMFIA"/>
<keyword evidence="3 9" id="KW-0662">Pyridine nucleotide biosynthesis</keyword>
<evidence type="ECO:0000256" key="5">
    <source>
        <dbReference type="ARBA" id="ARBA00022857"/>
    </source>
</evidence>
<proteinExistence type="inferred from homology"/>
<dbReference type="UniPathway" id="UPA00253">
    <property type="reaction ID" value="UER00328"/>
</dbReference>
<dbReference type="FunFam" id="3.50.50.60:FF:000185">
    <property type="entry name" value="Kynurenine 3-monooxygenase"/>
    <property type="match status" value="1"/>
</dbReference>
<dbReference type="InterPro" id="IPR036188">
    <property type="entry name" value="FAD/NAD-bd_sf"/>
</dbReference>
<name>A0A1S3JIN9_LINAN</name>
<keyword evidence="5 9" id="KW-0521">NADP</keyword>
<dbReference type="GeneID" id="106173625"/>
<dbReference type="AlphaFoldDB" id="A0A1S3JIN9"/>
<evidence type="ECO:0000256" key="8">
    <source>
        <dbReference type="ARBA" id="ARBA00047818"/>
    </source>
</evidence>
<dbReference type="InterPro" id="IPR002938">
    <property type="entry name" value="FAD-bd"/>
</dbReference>
<protein>
    <recommendedName>
        <fullName evidence="9">Kynurenine 3-monooxygenase</fullName>
        <ecNumber evidence="9">1.14.13.9</ecNumber>
    </recommendedName>
    <alternativeName>
        <fullName evidence="9">Kynurenine 3-hydroxylase</fullName>
    </alternativeName>
</protein>
<evidence type="ECO:0000256" key="1">
    <source>
        <dbReference type="ARBA" id="ARBA00001974"/>
    </source>
</evidence>
<comment type="function">
    <text evidence="9">Catalyzes the hydroxylation of L-kynurenine (L-Kyn) to form 3-hydroxy-L-kynurenine (L-3OHKyn). Required for synthesis of quinolinic acid.</text>
</comment>
<dbReference type="PANTHER" id="PTHR46028:SF2">
    <property type="entry name" value="KYNURENINE 3-MONOOXYGENASE"/>
    <property type="match status" value="1"/>
</dbReference>
<comment type="subcellular location">
    <subcellularLocation>
        <location evidence="9">Mitochondrion</location>
    </subcellularLocation>
</comment>
<dbReference type="EC" id="1.14.13.9" evidence="9"/>
<comment type="similarity">
    <text evidence="9">Belongs to the aromatic-ring hydroxylase family. KMO subfamily.</text>
</comment>
<dbReference type="HAMAP" id="MF_01971">
    <property type="entry name" value="Kynurenine_monooxygenase"/>
    <property type="match status" value="1"/>
</dbReference>
<dbReference type="Pfam" id="PF01494">
    <property type="entry name" value="FAD_binding_3"/>
    <property type="match status" value="1"/>
</dbReference>
<accession>A0A1S3JIN9</accession>
<dbReference type="SUPFAM" id="SSF51905">
    <property type="entry name" value="FAD/NAD(P)-binding domain"/>
    <property type="match status" value="1"/>
</dbReference>
<evidence type="ECO:0000313" key="11">
    <source>
        <dbReference type="Proteomes" id="UP000085678"/>
    </source>
</evidence>
<dbReference type="Proteomes" id="UP000085678">
    <property type="component" value="Unplaced"/>
</dbReference>
<evidence type="ECO:0000256" key="6">
    <source>
        <dbReference type="ARBA" id="ARBA00023002"/>
    </source>
</evidence>
<dbReference type="GO" id="GO:0034354">
    <property type="term" value="P:'de novo' NAD+ biosynthetic process from L-tryptophan"/>
    <property type="evidence" value="ECO:0007669"/>
    <property type="project" value="UniProtKB-UniRule"/>
</dbReference>
<keyword evidence="2 9" id="KW-0285">Flavoprotein</keyword>
<sequence length="470" mass="53725">MADNTKRIAVVGGGLVGALNACYFSQRGFEVDLYERRPDIRTLEHVRGRSINLALSCRGREALKGVGMEEMVTATGIPMYARMIHNTDGTRKPILYGKKDQYIMSVDRRKLNEDLLTEAEKHPGVRLHFSHKLVSCNVDTGEMHFKDASGKDLHTRSDLIVGCDGAYSAVRQQMMKSMRFDFSQEYIPHGYMELHMPPSANGKHAMETNYLHIWPRNAYMMIALPNQDGSFTVTMFMPFEVFEAIQTEEDLMRFFKEKFPDSLPLLGEQALKETFFNNKALPMVSVKCGPYHHKDKLVIMGDAAHAMVPFYGQGMNCGFEDCLIFNDILDQTNNDFGEALKKFTAYRNVDARAMCDLAMYNYIEMRASVNSKLFLLRKKVDNFLHWLLPDRWIPLYTMVSFTRTRYHKCINGRKKQDMILERGAVLLVLGSSLFVGVCVWRGKLGDLAEKICSKALESANRLYEILPLSY</sequence>
<dbReference type="Gene3D" id="3.50.50.60">
    <property type="entry name" value="FAD/NAD(P)-binding domain"/>
    <property type="match status" value="1"/>
</dbReference>
<gene>
    <name evidence="12" type="primary">LOC106173625</name>
    <name evidence="9" type="synonym">KMO</name>
</gene>
<dbReference type="OrthoDB" id="10053569at2759"/>
<keyword evidence="11" id="KW-1185">Reference proteome</keyword>
<dbReference type="GO" id="GO:0019805">
    <property type="term" value="P:quinolinate biosynthetic process"/>
    <property type="evidence" value="ECO:0007669"/>
    <property type="project" value="UniProtKB-UniRule"/>
</dbReference>
<keyword evidence="4 9" id="KW-0274">FAD</keyword>
<dbReference type="GO" id="GO:0006569">
    <property type="term" value="P:L-tryptophan catabolic process"/>
    <property type="evidence" value="ECO:0007669"/>
    <property type="project" value="UniProtKB-UniRule"/>
</dbReference>
<feature type="domain" description="FAD-binding" evidence="10">
    <location>
        <begin position="8"/>
        <end position="322"/>
    </location>
</feature>
<evidence type="ECO:0000256" key="3">
    <source>
        <dbReference type="ARBA" id="ARBA00022642"/>
    </source>
</evidence>
<evidence type="ECO:0000256" key="4">
    <source>
        <dbReference type="ARBA" id="ARBA00022827"/>
    </source>
</evidence>
<comment type="pathway">
    <text evidence="9">Cofactor biosynthesis; NAD(+) biosynthesis; quinolinate from L-kynurenine: step 1/3.</text>
</comment>